<evidence type="ECO:0000256" key="1">
    <source>
        <dbReference type="SAM" id="MobiDB-lite"/>
    </source>
</evidence>
<sequence length="118" mass="12908">MADVPSVTRGWGRYPAASVISSYHHHSRQTPRQLGSARRTRGPHDIPGPAAEEEQEGEGESATSRKKRVTKLVQQAATATPGTPRRRVKPRTAVSGRCSSTASEVHQRRGCRVALLRM</sequence>
<organism evidence="2">
    <name type="scientific">Spirodela intermedia</name>
    <name type="common">Intermediate duckweed</name>
    <dbReference type="NCBI Taxonomy" id="51605"/>
    <lineage>
        <taxon>Eukaryota</taxon>
        <taxon>Viridiplantae</taxon>
        <taxon>Streptophyta</taxon>
        <taxon>Embryophyta</taxon>
        <taxon>Tracheophyta</taxon>
        <taxon>Spermatophyta</taxon>
        <taxon>Magnoliopsida</taxon>
        <taxon>Liliopsida</taxon>
        <taxon>Araceae</taxon>
        <taxon>Lemnoideae</taxon>
        <taxon>Spirodela</taxon>
    </lineage>
</organism>
<dbReference type="EMBL" id="LR743588">
    <property type="protein sequence ID" value="CAA2614527.1"/>
    <property type="molecule type" value="Genomic_DNA"/>
</dbReference>
<gene>
    <name evidence="2" type="ORF">SI7747_01000907</name>
</gene>
<evidence type="ECO:0000313" key="3">
    <source>
        <dbReference type="Proteomes" id="UP001189122"/>
    </source>
</evidence>
<protein>
    <submittedName>
        <fullName evidence="2">Uncharacterized protein</fullName>
    </submittedName>
</protein>
<reference evidence="2 3" key="1">
    <citation type="submission" date="2019-12" db="EMBL/GenBank/DDBJ databases">
        <authorList>
            <person name="Scholz U."/>
            <person name="Mascher M."/>
            <person name="Fiebig A."/>
        </authorList>
    </citation>
    <scope>NUCLEOTIDE SEQUENCE</scope>
</reference>
<dbReference type="EMBL" id="CACRZD030000001">
    <property type="protein sequence ID" value="CAA6654317.1"/>
    <property type="molecule type" value="Genomic_DNA"/>
</dbReference>
<evidence type="ECO:0000313" key="2">
    <source>
        <dbReference type="EMBL" id="CAA2614527.1"/>
    </source>
</evidence>
<keyword evidence="3" id="KW-1185">Reference proteome</keyword>
<dbReference type="Proteomes" id="UP001189122">
    <property type="component" value="Unassembled WGS sequence"/>
</dbReference>
<proteinExistence type="predicted"/>
<feature type="compositionally biased region" description="Polar residues" evidence="1">
    <location>
        <begin position="72"/>
        <end position="81"/>
    </location>
</feature>
<feature type="region of interest" description="Disordered" evidence="1">
    <location>
        <begin position="1"/>
        <end position="103"/>
    </location>
</feature>
<accession>A0A7I8I9F1</accession>
<name>A0A7I8I9F1_SPIIN</name>
<dbReference type="AlphaFoldDB" id="A0A7I8I9F1"/>